<gene>
    <name evidence="2" type="ORF">SAMEA4364220_01719</name>
</gene>
<keyword evidence="1" id="KW-0732">Signal</keyword>
<feature type="chain" id="PRO_5011266531" evidence="1">
    <location>
        <begin position="34"/>
        <end position="270"/>
    </location>
</feature>
<protein>
    <submittedName>
        <fullName evidence="2">Uncharacterized protein</fullName>
    </submittedName>
</protein>
<sequence>MIRKKGCDCMFRKLAMLLCFGILLSFSAVSAQANDELPPLVIETDDVKYAGIMLKLDKNPTITARQETAIHKEPSPNSPVVGTMQRNDKVSIIGAKAYIYPRMGKTKIIKDITLTDEFGNEKILKPGDIMYLISYNMYGSYTVWYKGTFFRLESYEIKMPAPYFARSAYHRKEICAEYEGYTNKQDVEADFEMYIEYPNDNRRTPMSTWSFVEGNEFRCNSDIWLYVELPDKVTRGWVQLLNAHLGSKTYKQIWWRQPNVDDRESFYFGY</sequence>
<dbReference type="AlphaFoldDB" id="A0A239U278"/>
<proteinExistence type="predicted"/>
<evidence type="ECO:0000256" key="1">
    <source>
        <dbReference type="SAM" id="SignalP"/>
    </source>
</evidence>
<dbReference type="EMBL" id="LT906446">
    <property type="protein sequence ID" value="SNV03184.1"/>
    <property type="molecule type" value="Genomic_DNA"/>
</dbReference>
<evidence type="ECO:0000313" key="2">
    <source>
        <dbReference type="EMBL" id="SNV03184.1"/>
    </source>
</evidence>
<dbReference type="Proteomes" id="UP000215383">
    <property type="component" value="Chromosome 1"/>
</dbReference>
<name>A0A239U278_9FIRM</name>
<feature type="signal peptide" evidence="1">
    <location>
        <begin position="1"/>
        <end position="33"/>
    </location>
</feature>
<dbReference type="RefSeq" id="WP_027890674.1">
    <property type="nucleotide sequence ID" value="NZ_LT906446.1"/>
</dbReference>
<dbReference type="GeneID" id="78507711"/>
<reference evidence="2 3" key="1">
    <citation type="submission" date="2017-06" db="EMBL/GenBank/DDBJ databases">
        <authorList>
            <consortium name="Pathogen Informatics"/>
        </authorList>
    </citation>
    <scope>NUCLEOTIDE SEQUENCE [LARGE SCALE GENOMIC DNA]</scope>
    <source>
        <strain evidence="2 3">NCTC10570</strain>
    </source>
</reference>
<accession>A0A239U278</accession>
<keyword evidence="3" id="KW-1185">Reference proteome</keyword>
<evidence type="ECO:0000313" key="3">
    <source>
        <dbReference type="Proteomes" id="UP000215383"/>
    </source>
</evidence>
<organism evidence="2 3">
    <name type="scientific">Megamonas hypermegale</name>
    <dbReference type="NCBI Taxonomy" id="158847"/>
    <lineage>
        <taxon>Bacteria</taxon>
        <taxon>Bacillati</taxon>
        <taxon>Bacillota</taxon>
        <taxon>Negativicutes</taxon>
        <taxon>Selenomonadales</taxon>
        <taxon>Selenomonadaceae</taxon>
        <taxon>Megamonas</taxon>
    </lineage>
</organism>